<comment type="caution">
    <text evidence="2">The sequence shown here is derived from an EMBL/GenBank/DDBJ whole genome shotgun (WGS) entry which is preliminary data.</text>
</comment>
<accession>A0A4Z0GUC9</accession>
<dbReference type="Gene3D" id="3.20.20.450">
    <property type="entry name" value="EAL domain"/>
    <property type="match status" value="1"/>
</dbReference>
<dbReference type="PANTHER" id="PTHR33121">
    <property type="entry name" value="CYCLIC DI-GMP PHOSPHODIESTERASE PDEF"/>
    <property type="match status" value="1"/>
</dbReference>
<dbReference type="STRING" id="192814.GCA_900166575_02638"/>
<dbReference type="Proteomes" id="UP000297982">
    <property type="component" value="Unassembled WGS sequence"/>
</dbReference>
<dbReference type="Pfam" id="PF00563">
    <property type="entry name" value="EAL"/>
    <property type="match status" value="1"/>
</dbReference>
<dbReference type="EMBL" id="SRJC01000007">
    <property type="protein sequence ID" value="TGB01225.1"/>
    <property type="molecule type" value="Genomic_DNA"/>
</dbReference>
<dbReference type="SUPFAM" id="SSF141868">
    <property type="entry name" value="EAL domain-like"/>
    <property type="match status" value="1"/>
</dbReference>
<gene>
    <name evidence="2" type="ORF">E4663_17255</name>
</gene>
<dbReference type="InterPro" id="IPR035919">
    <property type="entry name" value="EAL_sf"/>
</dbReference>
<keyword evidence="3" id="KW-1185">Reference proteome</keyword>
<dbReference type="InterPro" id="IPR050706">
    <property type="entry name" value="Cyclic-di-GMP_PDE-like"/>
</dbReference>
<proteinExistence type="predicted"/>
<evidence type="ECO:0000259" key="1">
    <source>
        <dbReference type="PROSITE" id="PS50883"/>
    </source>
</evidence>
<dbReference type="PROSITE" id="PS50883">
    <property type="entry name" value="EAL"/>
    <property type="match status" value="1"/>
</dbReference>
<dbReference type="CDD" id="cd01948">
    <property type="entry name" value="EAL"/>
    <property type="match status" value="1"/>
</dbReference>
<feature type="domain" description="EAL" evidence="1">
    <location>
        <begin position="12"/>
        <end position="252"/>
    </location>
</feature>
<dbReference type="AlphaFoldDB" id="A0A4Z0GUC9"/>
<dbReference type="SMART" id="SM00052">
    <property type="entry name" value="EAL"/>
    <property type="match status" value="1"/>
</dbReference>
<reference evidence="2 3" key="1">
    <citation type="journal article" date="2003" name="Int. J. Syst. Evol. Microbiol.">
        <title>Halobacillus salinus sp. nov., isolated from a salt lake on the coast of the East Sea in Korea.</title>
        <authorList>
            <person name="Yoon J.H."/>
            <person name="Kang K.H."/>
            <person name="Park Y.H."/>
        </authorList>
    </citation>
    <scope>NUCLEOTIDE SEQUENCE [LARGE SCALE GENOMIC DNA]</scope>
    <source>
        <strain evidence="2 3">HSL-3</strain>
    </source>
</reference>
<organism evidence="2 3">
    <name type="scientific">Halobacillus salinus</name>
    <dbReference type="NCBI Taxonomy" id="192814"/>
    <lineage>
        <taxon>Bacteria</taxon>
        <taxon>Bacillati</taxon>
        <taxon>Bacillota</taxon>
        <taxon>Bacilli</taxon>
        <taxon>Bacillales</taxon>
        <taxon>Bacillaceae</taxon>
        <taxon>Halobacillus</taxon>
    </lineage>
</organism>
<evidence type="ECO:0000313" key="3">
    <source>
        <dbReference type="Proteomes" id="UP000297982"/>
    </source>
</evidence>
<dbReference type="PANTHER" id="PTHR33121:SF70">
    <property type="entry name" value="SIGNALING PROTEIN YKOW"/>
    <property type="match status" value="1"/>
</dbReference>
<evidence type="ECO:0000313" key="2">
    <source>
        <dbReference type="EMBL" id="TGB01225.1"/>
    </source>
</evidence>
<protein>
    <submittedName>
        <fullName evidence="2">EAL domain-containing protein</fullName>
    </submittedName>
</protein>
<dbReference type="GO" id="GO:0071111">
    <property type="term" value="F:cyclic-guanylate-specific phosphodiesterase activity"/>
    <property type="evidence" value="ECO:0007669"/>
    <property type="project" value="InterPro"/>
</dbReference>
<sequence>MGSFFIRFFKERRKNLVPITDLFVDETFTHYFQPIYHLSHWEPIGYEALFRSNITETPPEAFQLAKTHSRLHELDLMSIGKAIRTFFHNRSTMFRSKQLFVNIFPSTVLHSDFLPFMRSQTHDLSYLVLEINESEKVESLSKWSSTVEELKEMGVKIALDDVGKGFSGIESIIQLKPHYIKIDRHLTQNAHRNREKQAFIELALQFCRKFDIKMILEGIEHDDELQLAKSLRVPFAQGYAIGYPEPLLSHAR</sequence>
<dbReference type="InterPro" id="IPR001633">
    <property type="entry name" value="EAL_dom"/>
</dbReference>
<name>A0A4Z0GUC9_9BACI</name>